<dbReference type="InterPro" id="IPR043504">
    <property type="entry name" value="Peptidase_S1_PA_chymotrypsin"/>
</dbReference>
<keyword evidence="3" id="KW-0720">Serine protease</keyword>
<dbReference type="PROSITE" id="PS00135">
    <property type="entry name" value="TRYPSIN_SER"/>
    <property type="match status" value="1"/>
</dbReference>
<protein>
    <submittedName>
        <fullName evidence="6">Serine protease snake</fullName>
    </submittedName>
</protein>
<keyword evidence="1" id="KW-1015">Disulfide bond</keyword>
<dbReference type="Proteomes" id="UP000504634">
    <property type="component" value="Unplaced"/>
</dbReference>
<dbReference type="PANTHER" id="PTHR24256">
    <property type="entry name" value="TRYPTASE-RELATED"/>
    <property type="match status" value="1"/>
</dbReference>
<dbReference type="RefSeq" id="XP_030370011.1">
    <property type="nucleotide sequence ID" value="XM_030514151.1"/>
</dbReference>
<evidence type="ECO:0000313" key="5">
    <source>
        <dbReference type="Proteomes" id="UP000504634"/>
    </source>
</evidence>
<dbReference type="SMART" id="SM00020">
    <property type="entry name" value="Tryp_SPc"/>
    <property type="match status" value="1"/>
</dbReference>
<evidence type="ECO:0000313" key="6">
    <source>
        <dbReference type="RefSeq" id="XP_030370011.1"/>
    </source>
</evidence>
<evidence type="ECO:0000256" key="3">
    <source>
        <dbReference type="RuleBase" id="RU363034"/>
    </source>
</evidence>
<dbReference type="OrthoDB" id="6339452at2759"/>
<dbReference type="AlphaFoldDB" id="A0A6J2SZI1"/>
<proteinExistence type="inferred from homology"/>
<sequence length="384" mass="43451">MLIIKKPVQSNQRVGYSLEQHRVGFDRHLKLQNKRARKVIKGRRCGAGALKKIKQSVNNNLEQNMQILYLKKTLESLLLTVVLTLLKGVIGQNFDTATSCTELKKSIFEERVGFSFLFPGAPIQYETFDNCQSYTPLIVNGLPAEPMEFPHMARLGHRTVNPASTEWFCGGTLISKRFVLTAAHCLETPQGEINIVRLGELDFDSETENAKPQDYAVEDYIKHPNFTDPELYNDIGLIKLAEDVGFDRYKHPACLPFEDGYQFDFFIATGWGSTGLAQKSSPKLQKVKLRRFADERCRRVIERGYELPQGFDATTQMCVGSNQTKDTCNGDSGGPILVYHKDYPCMYHVMGVTSVGIVCAKPTVPSIYTRVYHYLDWIKETLAK</sequence>
<dbReference type="FunFam" id="2.40.10.10:FF:000157">
    <property type="entry name" value="GH18608p"/>
    <property type="match status" value="1"/>
</dbReference>
<name>A0A6J2SZI1_DROLE</name>
<dbReference type="PROSITE" id="PS00134">
    <property type="entry name" value="TRYPSIN_HIS"/>
    <property type="match status" value="1"/>
</dbReference>
<dbReference type="InterPro" id="IPR033116">
    <property type="entry name" value="TRYPSIN_SER"/>
</dbReference>
<dbReference type="GO" id="GO:0006508">
    <property type="term" value="P:proteolysis"/>
    <property type="evidence" value="ECO:0007669"/>
    <property type="project" value="UniProtKB-KW"/>
</dbReference>
<dbReference type="InterPro" id="IPR009003">
    <property type="entry name" value="Peptidase_S1_PA"/>
</dbReference>
<dbReference type="InterPro" id="IPR001254">
    <property type="entry name" value="Trypsin_dom"/>
</dbReference>
<dbReference type="Gene3D" id="2.40.10.10">
    <property type="entry name" value="Trypsin-like serine proteases"/>
    <property type="match status" value="2"/>
</dbReference>
<keyword evidence="3" id="KW-0378">Hydrolase</keyword>
<dbReference type="InterPro" id="IPR018114">
    <property type="entry name" value="TRYPSIN_HIS"/>
</dbReference>
<dbReference type="Pfam" id="PF00089">
    <property type="entry name" value="Trypsin"/>
    <property type="match status" value="1"/>
</dbReference>
<evidence type="ECO:0000256" key="2">
    <source>
        <dbReference type="ARBA" id="ARBA00024195"/>
    </source>
</evidence>
<evidence type="ECO:0000259" key="4">
    <source>
        <dbReference type="PROSITE" id="PS50240"/>
    </source>
</evidence>
<dbReference type="GO" id="GO:0004252">
    <property type="term" value="F:serine-type endopeptidase activity"/>
    <property type="evidence" value="ECO:0007669"/>
    <property type="project" value="InterPro"/>
</dbReference>
<reference evidence="6" key="1">
    <citation type="submission" date="2025-08" db="UniProtKB">
        <authorList>
            <consortium name="RefSeq"/>
        </authorList>
    </citation>
    <scope>IDENTIFICATION</scope>
    <source>
        <strain evidence="6">11010-0011.00</strain>
        <tissue evidence="6">Whole body</tissue>
    </source>
</reference>
<gene>
    <name evidence="6" type="primary">LOC115620755</name>
</gene>
<keyword evidence="5" id="KW-1185">Reference proteome</keyword>
<dbReference type="InterPro" id="IPR001314">
    <property type="entry name" value="Peptidase_S1A"/>
</dbReference>
<dbReference type="InterPro" id="IPR051487">
    <property type="entry name" value="Ser/Thr_Proteases_Immune/Dev"/>
</dbReference>
<keyword evidence="3 6" id="KW-0645">Protease</keyword>
<comment type="similarity">
    <text evidence="2">Belongs to the peptidase S1 family. CLIP subfamily.</text>
</comment>
<dbReference type="GeneID" id="115620755"/>
<dbReference type="PROSITE" id="PS50240">
    <property type="entry name" value="TRYPSIN_DOM"/>
    <property type="match status" value="1"/>
</dbReference>
<organism evidence="5 6">
    <name type="scientific">Drosophila lebanonensis</name>
    <name type="common">Fruit fly</name>
    <name type="synonym">Scaptodrosophila lebanonensis</name>
    <dbReference type="NCBI Taxonomy" id="7225"/>
    <lineage>
        <taxon>Eukaryota</taxon>
        <taxon>Metazoa</taxon>
        <taxon>Ecdysozoa</taxon>
        <taxon>Arthropoda</taxon>
        <taxon>Hexapoda</taxon>
        <taxon>Insecta</taxon>
        <taxon>Pterygota</taxon>
        <taxon>Neoptera</taxon>
        <taxon>Endopterygota</taxon>
        <taxon>Diptera</taxon>
        <taxon>Brachycera</taxon>
        <taxon>Muscomorpha</taxon>
        <taxon>Ephydroidea</taxon>
        <taxon>Drosophilidae</taxon>
        <taxon>Scaptodrosophila</taxon>
    </lineage>
</organism>
<dbReference type="PRINTS" id="PR00722">
    <property type="entry name" value="CHYMOTRYPSIN"/>
</dbReference>
<accession>A0A6J2SZI1</accession>
<dbReference type="SUPFAM" id="SSF50494">
    <property type="entry name" value="Trypsin-like serine proteases"/>
    <property type="match status" value="1"/>
</dbReference>
<dbReference type="CDD" id="cd00190">
    <property type="entry name" value="Tryp_SPc"/>
    <property type="match status" value="1"/>
</dbReference>
<feature type="domain" description="Peptidase S1" evidence="4">
    <location>
        <begin position="138"/>
        <end position="383"/>
    </location>
</feature>
<evidence type="ECO:0000256" key="1">
    <source>
        <dbReference type="ARBA" id="ARBA00023157"/>
    </source>
</evidence>